<comment type="similarity">
    <text evidence="2">Belongs to the peroxisomal membrane protein PXMP2/4 family.</text>
</comment>
<dbReference type="EMBL" id="CAJNIZ010010646">
    <property type="protein sequence ID" value="CAE7303988.1"/>
    <property type="molecule type" value="Genomic_DNA"/>
</dbReference>
<dbReference type="PANTHER" id="PTHR11266:SF121">
    <property type="entry name" value="OS09G0315000 PROTEIN"/>
    <property type="match status" value="1"/>
</dbReference>
<protein>
    <submittedName>
        <fullName evidence="6">Pxmp2 protein</fullName>
    </submittedName>
</protein>
<dbReference type="InterPro" id="IPR027417">
    <property type="entry name" value="P-loop_NTPase"/>
</dbReference>
<keyword evidence="5" id="KW-0472">Membrane</keyword>
<dbReference type="Proteomes" id="UP000649617">
    <property type="component" value="Unassembled WGS sequence"/>
</dbReference>
<evidence type="ECO:0000256" key="2">
    <source>
        <dbReference type="ARBA" id="ARBA00006824"/>
    </source>
</evidence>
<dbReference type="GO" id="GO:0016020">
    <property type="term" value="C:membrane"/>
    <property type="evidence" value="ECO:0007669"/>
    <property type="project" value="UniProtKB-SubCell"/>
</dbReference>
<dbReference type="Gene3D" id="3.40.50.300">
    <property type="entry name" value="P-loop containing nucleotide triphosphate hydrolases"/>
    <property type="match status" value="1"/>
</dbReference>
<evidence type="ECO:0000256" key="4">
    <source>
        <dbReference type="ARBA" id="ARBA00022989"/>
    </source>
</evidence>
<accession>A0A812NC62</accession>
<comment type="caution">
    <text evidence="6">The sequence shown here is derived from an EMBL/GenBank/DDBJ whole genome shotgun (WGS) entry which is preliminary data.</text>
</comment>
<dbReference type="AlphaFoldDB" id="A0A812NC62"/>
<evidence type="ECO:0000313" key="7">
    <source>
        <dbReference type="Proteomes" id="UP000649617"/>
    </source>
</evidence>
<gene>
    <name evidence="6" type="primary">Pxmp2</name>
    <name evidence="6" type="ORF">SPIL2461_LOCUS6866</name>
</gene>
<dbReference type="SUPFAM" id="SSF52540">
    <property type="entry name" value="P-loop containing nucleoside triphosphate hydrolases"/>
    <property type="match status" value="1"/>
</dbReference>
<organism evidence="6 7">
    <name type="scientific">Symbiodinium pilosum</name>
    <name type="common">Dinoflagellate</name>
    <dbReference type="NCBI Taxonomy" id="2952"/>
    <lineage>
        <taxon>Eukaryota</taxon>
        <taxon>Sar</taxon>
        <taxon>Alveolata</taxon>
        <taxon>Dinophyceae</taxon>
        <taxon>Suessiales</taxon>
        <taxon>Symbiodiniaceae</taxon>
        <taxon>Symbiodinium</taxon>
    </lineage>
</organism>
<keyword evidence="4" id="KW-1133">Transmembrane helix</keyword>
<name>A0A812NC62_SYMPI</name>
<keyword evidence="7" id="KW-1185">Reference proteome</keyword>
<evidence type="ECO:0000256" key="5">
    <source>
        <dbReference type="ARBA" id="ARBA00023136"/>
    </source>
</evidence>
<dbReference type="InterPro" id="IPR007248">
    <property type="entry name" value="Mpv17_PMP22"/>
</dbReference>
<dbReference type="OrthoDB" id="428767at2759"/>
<keyword evidence="3" id="KW-0812">Transmembrane</keyword>
<dbReference type="Pfam" id="PF04117">
    <property type="entry name" value="Mpv17_PMP22"/>
    <property type="match status" value="1"/>
</dbReference>
<proteinExistence type="inferred from homology"/>
<evidence type="ECO:0000256" key="3">
    <source>
        <dbReference type="ARBA" id="ARBA00022692"/>
    </source>
</evidence>
<reference evidence="6" key="1">
    <citation type="submission" date="2021-02" db="EMBL/GenBank/DDBJ databases">
        <authorList>
            <person name="Dougan E. K."/>
            <person name="Rhodes N."/>
            <person name="Thang M."/>
            <person name="Chan C."/>
        </authorList>
    </citation>
    <scope>NUCLEOTIDE SEQUENCE</scope>
</reference>
<comment type="subcellular location">
    <subcellularLocation>
        <location evidence="1">Membrane</location>
        <topology evidence="1">Multi-pass membrane protein</topology>
    </subcellularLocation>
</comment>
<sequence length="866" mass="95370">MESLRFSRSGVCTHIHTFLVFAAGKDSELHQWKPLATRGCLHSRCLRGPFQPTCAAADLGTTRSVSLPSAWPCASTSLPNSQETEVLCRERIEAEQTDAGCLSERCKWKYLSQKLQMEGLFGAQVRSVPTKVEAEMGPEADVLHVEIAARHYSACHRLGGQFFGAAFVTRDGDYDLGVCAPVACPVNAVRWWTVEIMSMWHPGFSVPAQNITVTELAHIAEVDLQWVIAGVGRSGTTSLAAWLKQHPQLELLADPADVCLEGGLNYLFRRTYLQHLVPRKLLGPVGAPHLGGQKTLRGTKDWSLLQFQQGRRVLGQLKQVRVLVIVKDWLDWLKSASSPSVDVRSLEELLGNGSDWMPFHHANVASNLRDAEQLGLRLSQVKVFHLRALHESAGLDWLNHLAVWLGAEKLNPDDAAGTFQFPSTNSWHPSTWQAAWYAEVCKLPRSVMQRLEEKRREATKGLPALLRQSQKDIPETLLRPSEQKPAGRELKKKRVMLLSCKRPVTTEAEYDVYLPTPEEHALVAVQEASGCDADFVEAAAAAVEEADEADCRMPDDAQDQPALKRLRGMIEGPSNAAIQSTEGMSKEAGLWFGIGLKKSSDHYTVVHQLNRLGQRKTAFAQEQAAADRLCHGICCDTAQDALDKLFFTVMTSQSVVESVAAWKRVPGDMLEMYGEFAILQPILAKSLTSGVAYVLGDLIAQRVEAHSTINVSRCIHNGITGLILHGPILHFWILFLEGPFSQLFSSGDSLLAIVAKVVMDQTLFSAILNAAYALLLGILAGNTLEASIAHVRKTVPPAMFSSWRFWPFVHLVTYSPLMPIEFKVLWNDVAEVVWVAILSYIANVKTCKASGGQGPSDCADKVSVSA</sequence>
<evidence type="ECO:0000256" key="1">
    <source>
        <dbReference type="ARBA" id="ARBA00004141"/>
    </source>
</evidence>
<dbReference type="GO" id="GO:0005737">
    <property type="term" value="C:cytoplasm"/>
    <property type="evidence" value="ECO:0007669"/>
    <property type="project" value="TreeGrafter"/>
</dbReference>
<evidence type="ECO:0000313" key="6">
    <source>
        <dbReference type="EMBL" id="CAE7303988.1"/>
    </source>
</evidence>
<dbReference type="PANTHER" id="PTHR11266">
    <property type="entry name" value="PEROXISOMAL MEMBRANE PROTEIN 2, PXMP2 MPV17"/>
    <property type="match status" value="1"/>
</dbReference>